<keyword evidence="7" id="KW-1185">Reference proteome</keyword>
<dbReference type="InterPro" id="IPR047661">
    <property type="entry name" value="IstB"/>
</dbReference>
<sequence>MNAEIRDMAVERLCRDLRLPGVLSYYRHGGADMSPGDYLRESLEAESASRREKRLRNLLKSARLPYARSLSDYDFLRLPSLPKDKLLSLADGGFVGRGENLVLLGSSGTGKTHIAIGLAACCVAAGCSVRFTTALTLAQELLLAQDEHRLPKLLKSYDRYDLVIVDELGYLGLGPGGAPLFQFFADRYERKSVCITTNLEFSRWPEVFGDATLTEALLDRLTHHAHIFVFKGESYRFAQRSTKELNA</sequence>
<keyword evidence="2" id="KW-0547">Nucleotide-binding</keyword>
<evidence type="ECO:0000256" key="2">
    <source>
        <dbReference type="ARBA" id="ARBA00022741"/>
    </source>
</evidence>
<evidence type="ECO:0000256" key="1">
    <source>
        <dbReference type="ARBA" id="ARBA00008059"/>
    </source>
</evidence>
<dbReference type="Proteomes" id="UP000671879">
    <property type="component" value="Chromosome"/>
</dbReference>
<dbReference type="SMART" id="SM00382">
    <property type="entry name" value="AAA"/>
    <property type="match status" value="1"/>
</dbReference>
<evidence type="ECO:0000313" key="5">
    <source>
        <dbReference type="EMBL" id="QTX31903.1"/>
    </source>
</evidence>
<dbReference type="EMBL" id="CP072943">
    <property type="protein sequence ID" value="QTX31903.1"/>
    <property type="molecule type" value="Genomic_DNA"/>
</dbReference>
<gene>
    <name evidence="6" type="primary">istB</name>
    <name evidence="6" type="ORF">KAR29_05050</name>
    <name evidence="5" type="ORF">KAR29_11325</name>
</gene>
<reference evidence="7" key="1">
    <citation type="submission" date="2021-04" db="EMBL/GenBank/DDBJ databases">
        <title>A novel Synergistetes isolate from a pyrite-forming mixed culture.</title>
        <authorList>
            <person name="Bunk B."/>
            <person name="Sproer C."/>
            <person name="Spring S."/>
            <person name="Pester M."/>
        </authorList>
    </citation>
    <scope>NUCLEOTIDE SEQUENCE [LARGE SCALE GENOMIC DNA]</scope>
    <source>
        <strain evidence="7">J.5.4.2-T.3.5.2</strain>
    </source>
</reference>
<dbReference type="InterPro" id="IPR028350">
    <property type="entry name" value="DNAC/IstB-like"/>
</dbReference>
<comment type="similarity">
    <text evidence="1">Belongs to the IS21/IS1162 putative ATP-binding protein family.</text>
</comment>
<accession>A0A9Q7AEK7</accession>
<dbReference type="InterPro" id="IPR002611">
    <property type="entry name" value="IstB_ATP-bd"/>
</dbReference>
<dbReference type="GO" id="GO:0005524">
    <property type="term" value="F:ATP binding"/>
    <property type="evidence" value="ECO:0007669"/>
    <property type="project" value="UniProtKB-KW"/>
</dbReference>
<protein>
    <submittedName>
        <fullName evidence="6">IS21-like element helper ATPase IstB</fullName>
    </submittedName>
</protein>
<dbReference type="PANTHER" id="PTHR30050:SF4">
    <property type="entry name" value="ATP-BINDING PROTEIN RV3427C IN INSERTION SEQUENCE-RELATED"/>
    <property type="match status" value="1"/>
</dbReference>
<dbReference type="AlphaFoldDB" id="A0A9Q7AEK7"/>
<dbReference type="Pfam" id="PF01695">
    <property type="entry name" value="IstB_IS21"/>
    <property type="match status" value="1"/>
</dbReference>
<reference evidence="6" key="2">
    <citation type="journal article" date="2023" name="Int. J. Syst. Evol. Microbiol.">
        <title>&lt;i&gt;Aminithiophilus ramosus&lt;/i&gt; gen. nov., sp. nov., a sulphur-reducing bacterium isolated from a pyrite-forming enrichment culture, and taxonomic revision of the family &lt;i&gt;Synergistaceae&lt;/i&gt;.</title>
        <authorList>
            <person name="Pradel N."/>
            <person name="Fardeau M.L."/>
            <person name="Bunk B."/>
            <person name="Sproer C."/>
            <person name="Boedeker C."/>
            <person name="Wolf J."/>
            <person name="Neumann-Schaal M."/>
            <person name="Pester M."/>
            <person name="Spring S."/>
        </authorList>
    </citation>
    <scope>NUCLEOTIDE SEQUENCE</scope>
    <source>
        <strain evidence="6">J.5.4.2-T.3.5.2</strain>
    </source>
</reference>
<dbReference type="InterPro" id="IPR027417">
    <property type="entry name" value="P-loop_NTPase"/>
</dbReference>
<keyword evidence="3" id="KW-0067">ATP-binding</keyword>
<dbReference type="CDD" id="cd00009">
    <property type="entry name" value="AAA"/>
    <property type="match status" value="1"/>
</dbReference>
<dbReference type="PANTHER" id="PTHR30050">
    <property type="entry name" value="CHROMOSOMAL REPLICATION INITIATOR PROTEIN DNAA"/>
    <property type="match status" value="1"/>
</dbReference>
<organism evidence="6 7">
    <name type="scientific">Aminithiophilus ramosus</name>
    <dbReference type="NCBI Taxonomy" id="3029084"/>
    <lineage>
        <taxon>Bacteria</taxon>
        <taxon>Thermotogati</taxon>
        <taxon>Synergistota</taxon>
        <taxon>Synergistia</taxon>
        <taxon>Synergistales</taxon>
        <taxon>Aminithiophilaceae</taxon>
        <taxon>Aminithiophilus</taxon>
    </lineage>
</organism>
<evidence type="ECO:0000313" key="7">
    <source>
        <dbReference type="Proteomes" id="UP000671879"/>
    </source>
</evidence>
<dbReference type="RefSeq" id="WP_274373095.1">
    <property type="nucleotide sequence ID" value="NZ_CP072943.1"/>
</dbReference>
<proteinExistence type="inferred from homology"/>
<evidence type="ECO:0000256" key="3">
    <source>
        <dbReference type="ARBA" id="ARBA00022840"/>
    </source>
</evidence>
<dbReference type="EMBL" id="CP072943">
    <property type="protein sequence ID" value="QTX33258.1"/>
    <property type="molecule type" value="Genomic_DNA"/>
</dbReference>
<name>A0A9Q7AEK7_9BACT</name>
<feature type="domain" description="AAA+ ATPase" evidence="4">
    <location>
        <begin position="97"/>
        <end position="228"/>
    </location>
</feature>
<dbReference type="PIRSF" id="PIRSF003073">
    <property type="entry name" value="DNAC_TnpB_IstB"/>
    <property type="match status" value="1"/>
</dbReference>
<dbReference type="InterPro" id="IPR003593">
    <property type="entry name" value="AAA+_ATPase"/>
</dbReference>
<evidence type="ECO:0000313" key="6">
    <source>
        <dbReference type="EMBL" id="QTX33258.1"/>
    </source>
</evidence>
<dbReference type="SUPFAM" id="SSF52540">
    <property type="entry name" value="P-loop containing nucleoside triphosphate hydrolases"/>
    <property type="match status" value="1"/>
</dbReference>
<dbReference type="NCBIfam" id="NF038214">
    <property type="entry name" value="IS21_help_AAA"/>
    <property type="match status" value="1"/>
</dbReference>
<dbReference type="KEGG" id="aram:KAR29_05050"/>
<dbReference type="Gene3D" id="3.40.50.300">
    <property type="entry name" value="P-loop containing nucleotide triphosphate hydrolases"/>
    <property type="match status" value="1"/>
</dbReference>
<dbReference type="KEGG" id="aram:KAR29_11325"/>
<dbReference type="GO" id="GO:0006260">
    <property type="term" value="P:DNA replication"/>
    <property type="evidence" value="ECO:0007669"/>
    <property type="project" value="TreeGrafter"/>
</dbReference>
<evidence type="ECO:0000259" key="4">
    <source>
        <dbReference type="SMART" id="SM00382"/>
    </source>
</evidence>